<dbReference type="GO" id="GO:0006508">
    <property type="term" value="P:proteolysis"/>
    <property type="evidence" value="ECO:0007669"/>
    <property type="project" value="UniProtKB-KW"/>
</dbReference>
<reference evidence="14" key="1">
    <citation type="journal article" date="2021" name="PeerJ">
        <title>Extensive microbial diversity within the chicken gut microbiome revealed by metagenomics and culture.</title>
        <authorList>
            <person name="Gilroy R."/>
            <person name="Ravi A."/>
            <person name="Getino M."/>
            <person name="Pursley I."/>
            <person name="Horton D.L."/>
            <person name="Alikhan N.F."/>
            <person name="Baker D."/>
            <person name="Gharbi K."/>
            <person name="Hall N."/>
            <person name="Watson M."/>
            <person name="Adriaenssens E.M."/>
            <person name="Foster-Nyarko E."/>
            <person name="Jarju S."/>
            <person name="Secka A."/>
            <person name="Antonio M."/>
            <person name="Oren A."/>
            <person name="Chaudhuri R.R."/>
            <person name="La Ragione R."/>
            <person name="Hildebrand F."/>
            <person name="Pallen M.J."/>
        </authorList>
    </citation>
    <scope>NUCLEOTIDE SEQUENCE</scope>
    <source>
        <strain evidence="14">5790</strain>
    </source>
</reference>
<organism evidence="14 15">
    <name type="scientific">Candidatus Monoglobus merdigallinarum</name>
    <dbReference type="NCBI Taxonomy" id="2838698"/>
    <lineage>
        <taxon>Bacteria</taxon>
        <taxon>Bacillati</taxon>
        <taxon>Bacillota</taxon>
        <taxon>Clostridia</taxon>
        <taxon>Monoglobales</taxon>
        <taxon>Monoglobaceae</taxon>
        <taxon>Monoglobus</taxon>
    </lineage>
</organism>
<evidence type="ECO:0000259" key="13">
    <source>
        <dbReference type="Pfam" id="PF02163"/>
    </source>
</evidence>
<evidence type="ECO:0000256" key="8">
    <source>
        <dbReference type="ARBA" id="ARBA00022833"/>
    </source>
</evidence>
<protein>
    <submittedName>
        <fullName evidence="14">M50 family metallopeptidase</fullName>
    </submittedName>
</protein>
<keyword evidence="8" id="KW-0862">Zinc</keyword>
<evidence type="ECO:0000256" key="9">
    <source>
        <dbReference type="ARBA" id="ARBA00022989"/>
    </source>
</evidence>
<dbReference type="GO" id="GO:0046872">
    <property type="term" value="F:metal ion binding"/>
    <property type="evidence" value="ECO:0007669"/>
    <property type="project" value="UniProtKB-KW"/>
</dbReference>
<gene>
    <name evidence="14" type="ORF">H9900_06575</name>
</gene>
<evidence type="ECO:0000256" key="1">
    <source>
        <dbReference type="ARBA" id="ARBA00001947"/>
    </source>
</evidence>
<dbReference type="PANTHER" id="PTHR39188:SF3">
    <property type="entry name" value="STAGE IV SPORULATION PROTEIN FB"/>
    <property type="match status" value="1"/>
</dbReference>
<keyword evidence="6" id="KW-0479">Metal-binding</keyword>
<proteinExistence type="inferred from homology"/>
<evidence type="ECO:0000256" key="5">
    <source>
        <dbReference type="ARBA" id="ARBA00022692"/>
    </source>
</evidence>
<dbReference type="Pfam" id="PF02163">
    <property type="entry name" value="Peptidase_M50"/>
    <property type="match status" value="2"/>
</dbReference>
<evidence type="ECO:0000256" key="7">
    <source>
        <dbReference type="ARBA" id="ARBA00022801"/>
    </source>
</evidence>
<keyword evidence="7" id="KW-0378">Hydrolase</keyword>
<evidence type="ECO:0000256" key="12">
    <source>
        <dbReference type="SAM" id="Phobius"/>
    </source>
</evidence>
<keyword evidence="4" id="KW-0645">Protease</keyword>
<accession>A0A9D1PR97</accession>
<evidence type="ECO:0000313" key="15">
    <source>
        <dbReference type="Proteomes" id="UP000824162"/>
    </source>
</evidence>
<feature type="transmembrane region" description="Helical" evidence="12">
    <location>
        <begin position="96"/>
        <end position="116"/>
    </location>
</feature>
<dbReference type="InterPro" id="IPR008915">
    <property type="entry name" value="Peptidase_M50"/>
</dbReference>
<evidence type="ECO:0000256" key="3">
    <source>
        <dbReference type="ARBA" id="ARBA00007931"/>
    </source>
</evidence>
<evidence type="ECO:0000256" key="4">
    <source>
        <dbReference type="ARBA" id="ARBA00022670"/>
    </source>
</evidence>
<evidence type="ECO:0000256" key="6">
    <source>
        <dbReference type="ARBA" id="ARBA00022723"/>
    </source>
</evidence>
<keyword evidence="5 12" id="KW-0812">Transmembrane</keyword>
<dbReference type="GO" id="GO:0016020">
    <property type="term" value="C:membrane"/>
    <property type="evidence" value="ECO:0007669"/>
    <property type="project" value="UniProtKB-SubCell"/>
</dbReference>
<comment type="cofactor">
    <cofactor evidence="1">
        <name>Zn(2+)</name>
        <dbReference type="ChEBI" id="CHEBI:29105"/>
    </cofactor>
</comment>
<dbReference type="Proteomes" id="UP000824162">
    <property type="component" value="Unassembled WGS sequence"/>
</dbReference>
<evidence type="ECO:0000256" key="10">
    <source>
        <dbReference type="ARBA" id="ARBA00023049"/>
    </source>
</evidence>
<comment type="subcellular location">
    <subcellularLocation>
        <location evidence="2">Membrane</location>
        <topology evidence="2">Multi-pass membrane protein</topology>
    </subcellularLocation>
</comment>
<keyword evidence="11 12" id="KW-0472">Membrane</keyword>
<dbReference type="EMBL" id="DXIJ01000143">
    <property type="protein sequence ID" value="HIV86451.1"/>
    <property type="molecule type" value="Genomic_DNA"/>
</dbReference>
<evidence type="ECO:0000256" key="11">
    <source>
        <dbReference type="ARBA" id="ARBA00023136"/>
    </source>
</evidence>
<feature type="transmembrane region" description="Helical" evidence="12">
    <location>
        <begin position="197"/>
        <end position="214"/>
    </location>
</feature>
<evidence type="ECO:0000256" key="2">
    <source>
        <dbReference type="ARBA" id="ARBA00004141"/>
    </source>
</evidence>
<dbReference type="GO" id="GO:0008237">
    <property type="term" value="F:metallopeptidase activity"/>
    <property type="evidence" value="ECO:0007669"/>
    <property type="project" value="UniProtKB-KW"/>
</dbReference>
<feature type="domain" description="Peptidase M50" evidence="13">
    <location>
        <begin position="51"/>
        <end position="116"/>
    </location>
</feature>
<comment type="caution">
    <text evidence="14">The sequence shown here is derived from an EMBL/GenBank/DDBJ whole genome shotgun (WGS) entry which is preliminary data.</text>
</comment>
<dbReference type="PANTHER" id="PTHR39188">
    <property type="entry name" value="MEMBRANE-ASSOCIATED ZINC METALLOPROTEASE M50B"/>
    <property type="match status" value="1"/>
</dbReference>
<evidence type="ECO:0000313" key="14">
    <source>
        <dbReference type="EMBL" id="HIV86451.1"/>
    </source>
</evidence>
<comment type="similarity">
    <text evidence="3">Belongs to the peptidase M50B family.</text>
</comment>
<dbReference type="AlphaFoldDB" id="A0A9D1PR97"/>
<name>A0A9D1PR97_9FIRM</name>
<reference evidence="14" key="2">
    <citation type="submission" date="2021-04" db="EMBL/GenBank/DDBJ databases">
        <authorList>
            <person name="Gilroy R."/>
        </authorList>
    </citation>
    <scope>NUCLEOTIDE SEQUENCE</scope>
    <source>
        <strain evidence="14">5790</strain>
    </source>
</reference>
<feature type="transmembrane region" description="Helical" evidence="12">
    <location>
        <begin position="32"/>
        <end position="54"/>
    </location>
</feature>
<feature type="domain" description="Peptidase M50" evidence="13">
    <location>
        <begin position="130"/>
        <end position="161"/>
    </location>
</feature>
<sequence length="302" mass="32759">MRFFSRISGVLKAAWLIPVGEKAAVCPWFIVLAAASVVGGYAGMFFGAYAFALLHELAHLCAARLLGVGVERIEILPFGICGRLSQGFVKSPVKEVMIAAAGPLMSGVLAASLCMAAEHAGPRVNTEVLRYSLNLNLSLMIINLIPALPLDGGRIVKGLLSLKYGGIRALNIMVKLSRFPIAAVLGISVWLLLTSEFNMPLILIGAFLLGNLASEQKNVGMSTLRELLYYKDRLEKNGFSPVVRLAAHSSVKARLFLKRLGFYRYHIIDVVDDDGHILKTITESELIGALINRSIRITVGEI</sequence>
<keyword evidence="10" id="KW-0482">Metalloprotease</keyword>
<feature type="transmembrane region" description="Helical" evidence="12">
    <location>
        <begin position="128"/>
        <end position="148"/>
    </location>
</feature>
<keyword evidence="9 12" id="KW-1133">Transmembrane helix</keyword>